<gene>
    <name evidence="1" type="ORF">M8445_07395</name>
</gene>
<accession>A0ABY7V489</accession>
<dbReference type="RefSeq" id="WP_273990746.1">
    <property type="nucleotide sequence ID" value="NZ_BAABQT010000031.1"/>
</dbReference>
<proteinExistence type="predicted"/>
<keyword evidence="2" id="KW-1185">Reference proteome</keyword>
<evidence type="ECO:0000313" key="2">
    <source>
        <dbReference type="Proteomes" id="UP001217044"/>
    </source>
</evidence>
<dbReference type="InterPro" id="IPR047928">
    <property type="entry name" value="Perm_prefix_1"/>
</dbReference>
<dbReference type="Proteomes" id="UP001217044">
    <property type="component" value="Chromosome"/>
</dbReference>
<evidence type="ECO:0000313" key="1">
    <source>
        <dbReference type="EMBL" id="WDA60013.1"/>
    </source>
</evidence>
<dbReference type="EMBL" id="CP115165">
    <property type="protein sequence ID" value="WDA60013.1"/>
    <property type="molecule type" value="Genomic_DNA"/>
</dbReference>
<dbReference type="NCBIfam" id="NF038403">
    <property type="entry name" value="perm_prefix_1"/>
    <property type="match status" value="1"/>
</dbReference>
<organism evidence="1 2">
    <name type="scientific">Deinococcus aquaticus</name>
    <dbReference type="NCBI Taxonomy" id="328692"/>
    <lineage>
        <taxon>Bacteria</taxon>
        <taxon>Thermotogati</taxon>
        <taxon>Deinococcota</taxon>
        <taxon>Deinococci</taxon>
        <taxon>Deinococcales</taxon>
        <taxon>Deinococcaceae</taxon>
        <taxon>Deinococcus</taxon>
    </lineage>
</organism>
<sequence length="368" mass="40715">MTRRLRRPRRPLSADAYIHHATRGLPRAERLDAAAELRAHLTERMQEHQAHGFSPEEAEYLAVRGMGDPQPVNRGLLGHAFTHRAGWFTLAALLMGGLGWTAYREWLPPREGAQFGPMNQRDINALFSDTSAPRGTYQAVTLTYPRGTKAVLYVTVSTADQRYGPEQVSLFSKDLVNDEEQNFRGRIPGSYRYQERALLITQDVTCDGQEHSRIFMTGFGLPSPFWNSGIEITSGPRGGGFIEGACSNPAVRLHQIRERLNSVPPTTVTRTVRPSGENGVLSLHQPLRLNEWRVLYRLRVDPEADPNTYSPMPTGPASPKARGTYVAVMPLDHVPNNADGYSWGGMTVGFKGQKPIPLPPLVTGTPGG</sequence>
<reference evidence="1 2" key="1">
    <citation type="submission" date="2022-12" db="EMBL/GenBank/DDBJ databases">
        <title>Genome Sequence of Deinococcus aquaticus Type Strain PB314.</title>
        <authorList>
            <person name="Albert C."/>
            <person name="Hill J."/>
            <person name="Boren L."/>
            <person name="Scholz-Ng S."/>
            <person name="Fatema N."/>
            <person name="Grosso R."/>
            <person name="Soboslay E."/>
            <person name="Tuohy J."/>
        </authorList>
    </citation>
    <scope>NUCLEOTIDE SEQUENCE [LARGE SCALE GENOMIC DNA]</scope>
    <source>
        <strain evidence="1 2">PB-314</strain>
    </source>
</reference>
<protein>
    <submittedName>
        <fullName evidence="1">Permease prefix domain 1-containing protein</fullName>
    </submittedName>
</protein>
<name>A0ABY7V489_9DEIO</name>